<reference evidence="2 3" key="1">
    <citation type="submission" date="2017-09" db="EMBL/GenBank/DDBJ databases">
        <title>Depth-based differentiation of microbial function through sediment-hosted aquifers and enrichment of novel symbionts in the deep terrestrial subsurface.</title>
        <authorList>
            <person name="Probst A.J."/>
            <person name="Ladd B."/>
            <person name="Jarett J.K."/>
            <person name="Geller-Mcgrath D.E."/>
            <person name="Sieber C.M."/>
            <person name="Emerson J.B."/>
            <person name="Anantharaman K."/>
            <person name="Thomas B.C."/>
            <person name="Malmstrom R."/>
            <person name="Stieglmeier M."/>
            <person name="Klingl A."/>
            <person name="Woyke T."/>
            <person name="Ryan C.M."/>
            <person name="Banfield J.F."/>
        </authorList>
    </citation>
    <scope>NUCLEOTIDE SEQUENCE [LARGE SCALE GENOMIC DNA]</scope>
    <source>
        <strain evidence="2">CG22_combo_CG10-13_8_21_14_all_37_9</strain>
    </source>
</reference>
<dbReference type="SUPFAM" id="SSF55608">
    <property type="entry name" value="Homing endonucleases"/>
    <property type="match status" value="1"/>
</dbReference>
<evidence type="ECO:0000313" key="3">
    <source>
        <dbReference type="Proteomes" id="UP000229334"/>
    </source>
</evidence>
<dbReference type="Proteomes" id="UP000229334">
    <property type="component" value="Unassembled WGS sequence"/>
</dbReference>
<evidence type="ECO:0000259" key="1">
    <source>
        <dbReference type="Pfam" id="PF00961"/>
    </source>
</evidence>
<protein>
    <submittedName>
        <fullName evidence="2">Endonuclease</fullName>
    </submittedName>
</protein>
<keyword evidence="2" id="KW-0378">Hydrolase</keyword>
<organism evidence="2 3">
    <name type="scientific">Candidatus Vogelbacteria bacterium CG22_combo_CG10-13_8_21_14_all_37_9</name>
    <dbReference type="NCBI Taxonomy" id="1975046"/>
    <lineage>
        <taxon>Bacteria</taxon>
        <taxon>Candidatus Vogeliibacteriota</taxon>
    </lineage>
</organism>
<dbReference type="PANTHER" id="PTHR36181">
    <property type="entry name" value="INTRON-ENCODED ENDONUCLEASE AI3-RELATED"/>
    <property type="match status" value="1"/>
</dbReference>
<dbReference type="Gene3D" id="3.10.28.10">
    <property type="entry name" value="Homing endonucleases"/>
    <property type="match status" value="1"/>
</dbReference>
<dbReference type="PANTHER" id="PTHR36181:SF2">
    <property type="entry name" value="INTRON-ENCODED ENDONUCLEASE AI3-RELATED"/>
    <property type="match status" value="1"/>
</dbReference>
<dbReference type="InterPro" id="IPR027434">
    <property type="entry name" value="Homing_endonucl"/>
</dbReference>
<dbReference type="Pfam" id="PF00961">
    <property type="entry name" value="LAGLIDADG_1"/>
    <property type="match status" value="1"/>
</dbReference>
<sequence>MNKIPSKNSTGADNQQERLEIESWITGFTDGEGCFSVCFIKNKTAKSGWQIFPEFVITQGEKSLPALKIFQKYFQSGNIYINKRYDNHTENLYRYCIRSIDELNKKVIPFFQKHHLKTFKNNDFVIFAKIVKMMSEQKHLSPNGAIRIAKLVEKMNRKKASRFLKSSETIR</sequence>
<gene>
    <name evidence="2" type="ORF">COX02_01530</name>
</gene>
<proteinExistence type="predicted"/>
<feature type="domain" description="Homing endonuclease LAGLIDADG" evidence="1">
    <location>
        <begin position="25"/>
        <end position="131"/>
    </location>
</feature>
<name>A0A2H0BMI3_9BACT</name>
<evidence type="ECO:0000313" key="2">
    <source>
        <dbReference type="EMBL" id="PIP58198.1"/>
    </source>
</evidence>
<dbReference type="GO" id="GO:0004519">
    <property type="term" value="F:endonuclease activity"/>
    <property type="evidence" value="ECO:0007669"/>
    <property type="project" value="UniProtKB-KW"/>
</dbReference>
<accession>A0A2H0BMI3</accession>
<comment type="caution">
    <text evidence="2">The sequence shown here is derived from an EMBL/GenBank/DDBJ whole genome shotgun (WGS) entry which is preliminary data.</text>
</comment>
<keyword evidence="2" id="KW-0255">Endonuclease</keyword>
<dbReference type="InterPro" id="IPR004860">
    <property type="entry name" value="LAGLIDADG_dom"/>
</dbReference>
<dbReference type="AlphaFoldDB" id="A0A2H0BMI3"/>
<dbReference type="InterPro" id="IPR051289">
    <property type="entry name" value="LAGLIDADG_Endonuclease"/>
</dbReference>
<dbReference type="EMBL" id="PCSX01000025">
    <property type="protein sequence ID" value="PIP58198.1"/>
    <property type="molecule type" value="Genomic_DNA"/>
</dbReference>
<keyword evidence="2" id="KW-0540">Nuclease</keyword>